<dbReference type="InterPro" id="IPR001275">
    <property type="entry name" value="DM_DNA-bd"/>
</dbReference>
<evidence type="ECO:0000259" key="6">
    <source>
        <dbReference type="Pfam" id="PF00751"/>
    </source>
</evidence>
<evidence type="ECO:0000313" key="8">
    <source>
        <dbReference type="Proteomes" id="UP001432322"/>
    </source>
</evidence>
<feature type="region of interest" description="Disordered" evidence="5">
    <location>
        <begin position="31"/>
        <end position="97"/>
    </location>
</feature>
<evidence type="ECO:0000313" key="7">
    <source>
        <dbReference type="EMBL" id="GMT10704.1"/>
    </source>
</evidence>
<proteinExistence type="predicted"/>
<name>A0AAV5UY87_9BILA</name>
<dbReference type="SUPFAM" id="SSF82927">
    <property type="entry name" value="Cysteine-rich DNA binding domain, (DM domain)"/>
    <property type="match status" value="1"/>
</dbReference>
<dbReference type="AlphaFoldDB" id="A0AAV5UY87"/>
<comment type="caution">
    <text evidence="7">The sequence shown here is derived from an EMBL/GenBank/DDBJ whole genome shotgun (WGS) entry which is preliminary data.</text>
</comment>
<dbReference type="Proteomes" id="UP001432322">
    <property type="component" value="Unassembled WGS sequence"/>
</dbReference>
<dbReference type="EMBL" id="BTSY01000001">
    <property type="protein sequence ID" value="GMT10704.1"/>
    <property type="molecule type" value="Genomic_DNA"/>
</dbReference>
<evidence type="ECO:0000256" key="1">
    <source>
        <dbReference type="ARBA" id="ARBA00022723"/>
    </source>
</evidence>
<protein>
    <recommendedName>
        <fullName evidence="6">DM domain-containing protein</fullName>
    </recommendedName>
</protein>
<dbReference type="GO" id="GO:0046872">
    <property type="term" value="F:metal ion binding"/>
    <property type="evidence" value="ECO:0007669"/>
    <property type="project" value="UniProtKB-KW"/>
</dbReference>
<dbReference type="GO" id="GO:0043565">
    <property type="term" value="F:sequence-specific DNA binding"/>
    <property type="evidence" value="ECO:0007669"/>
    <property type="project" value="InterPro"/>
</dbReference>
<keyword evidence="8" id="KW-1185">Reference proteome</keyword>
<evidence type="ECO:0000256" key="5">
    <source>
        <dbReference type="SAM" id="MobiDB-lite"/>
    </source>
</evidence>
<feature type="non-terminal residue" evidence="7">
    <location>
        <position position="1"/>
    </location>
</feature>
<keyword evidence="1" id="KW-0479">Metal-binding</keyword>
<organism evidence="7 8">
    <name type="scientific">Pristionchus fissidentatus</name>
    <dbReference type="NCBI Taxonomy" id="1538716"/>
    <lineage>
        <taxon>Eukaryota</taxon>
        <taxon>Metazoa</taxon>
        <taxon>Ecdysozoa</taxon>
        <taxon>Nematoda</taxon>
        <taxon>Chromadorea</taxon>
        <taxon>Rhabditida</taxon>
        <taxon>Rhabditina</taxon>
        <taxon>Diplogasteromorpha</taxon>
        <taxon>Diplogasteroidea</taxon>
        <taxon>Neodiplogasteridae</taxon>
        <taxon>Pristionchus</taxon>
    </lineage>
</organism>
<feature type="non-terminal residue" evidence="7">
    <location>
        <position position="97"/>
    </location>
</feature>
<evidence type="ECO:0000256" key="4">
    <source>
        <dbReference type="ARBA" id="ARBA00023242"/>
    </source>
</evidence>
<gene>
    <name evidence="7" type="ORF">PFISCL1PPCAC_2001</name>
</gene>
<evidence type="ECO:0000256" key="3">
    <source>
        <dbReference type="ARBA" id="ARBA00023125"/>
    </source>
</evidence>
<dbReference type="GO" id="GO:0006355">
    <property type="term" value="P:regulation of DNA-templated transcription"/>
    <property type="evidence" value="ECO:0007669"/>
    <property type="project" value="InterPro"/>
</dbReference>
<dbReference type="Pfam" id="PF00751">
    <property type="entry name" value="DM"/>
    <property type="match status" value="1"/>
</dbReference>
<keyword evidence="3" id="KW-0238">DNA-binding</keyword>
<evidence type="ECO:0000256" key="2">
    <source>
        <dbReference type="ARBA" id="ARBA00022833"/>
    </source>
</evidence>
<accession>A0AAV5UY87</accession>
<keyword evidence="2" id="KW-0862">Zinc</keyword>
<dbReference type="InterPro" id="IPR036407">
    <property type="entry name" value="DM_DNA-bd_sf"/>
</dbReference>
<feature type="compositionally biased region" description="Low complexity" evidence="5">
    <location>
        <begin position="50"/>
        <end position="79"/>
    </location>
</feature>
<dbReference type="Gene3D" id="4.10.1040.10">
    <property type="entry name" value="DM DNA-binding domain"/>
    <property type="match status" value="1"/>
</dbReference>
<keyword evidence="4" id="KW-0539">Nucleus</keyword>
<feature type="domain" description="DM" evidence="6">
    <location>
        <begin position="1"/>
        <end position="28"/>
    </location>
</feature>
<reference evidence="7" key="1">
    <citation type="submission" date="2023-10" db="EMBL/GenBank/DDBJ databases">
        <title>Genome assembly of Pristionchus species.</title>
        <authorList>
            <person name="Yoshida K."/>
            <person name="Sommer R.J."/>
        </authorList>
    </citation>
    <scope>NUCLEOTIDE SEQUENCE</scope>
    <source>
        <strain evidence="7">RS5133</strain>
    </source>
</reference>
<sequence length="97" mass="10929">KNHKTECAFRFCQCADCEMISRRRELNSLLRQEYSNSPENPPDSMDLSISSPSDDFPSLTLSSPLLSSIPSSEDSSSSSNLKERRPNCQRCAQHNTM</sequence>